<organism evidence="3 4">
    <name type="scientific">Lentinula guzmanii</name>
    <dbReference type="NCBI Taxonomy" id="2804957"/>
    <lineage>
        <taxon>Eukaryota</taxon>
        <taxon>Fungi</taxon>
        <taxon>Dikarya</taxon>
        <taxon>Basidiomycota</taxon>
        <taxon>Agaricomycotina</taxon>
        <taxon>Agaricomycetes</taxon>
        <taxon>Agaricomycetidae</taxon>
        <taxon>Agaricales</taxon>
        <taxon>Marasmiineae</taxon>
        <taxon>Omphalotaceae</taxon>
        <taxon>Lentinula</taxon>
    </lineage>
</organism>
<dbReference type="PANTHER" id="PTHR33096">
    <property type="entry name" value="CXC2 DOMAIN-CONTAINING PROTEIN"/>
    <property type="match status" value="1"/>
</dbReference>
<feature type="compositionally biased region" description="Basic and acidic residues" evidence="2">
    <location>
        <begin position="249"/>
        <end position="259"/>
    </location>
</feature>
<evidence type="ECO:0000256" key="1">
    <source>
        <dbReference type="SAM" id="Coils"/>
    </source>
</evidence>
<dbReference type="EMBL" id="JANVFO010000054">
    <property type="protein sequence ID" value="KAJ3722761.1"/>
    <property type="molecule type" value="Genomic_DNA"/>
</dbReference>
<protein>
    <recommendedName>
        <fullName evidence="5">CxC1-like cysteine cluster associated with KDZ transposases domain-containing protein</fullName>
    </recommendedName>
</protein>
<dbReference type="PANTHER" id="PTHR33096:SF1">
    <property type="entry name" value="CXC1-LIKE CYSTEINE CLUSTER ASSOCIATED WITH KDZ TRANSPOSASES DOMAIN-CONTAINING PROTEIN"/>
    <property type="match status" value="1"/>
</dbReference>
<comment type="caution">
    <text evidence="3">The sequence shown here is derived from an EMBL/GenBank/DDBJ whole genome shotgun (WGS) entry which is preliminary data.</text>
</comment>
<dbReference type="InterPro" id="IPR040521">
    <property type="entry name" value="KDZ"/>
</dbReference>
<feature type="compositionally biased region" description="Polar residues" evidence="2">
    <location>
        <begin position="563"/>
        <end position="580"/>
    </location>
</feature>
<evidence type="ECO:0000256" key="2">
    <source>
        <dbReference type="SAM" id="MobiDB-lite"/>
    </source>
</evidence>
<keyword evidence="4" id="KW-1185">Reference proteome</keyword>
<feature type="region of interest" description="Disordered" evidence="2">
    <location>
        <begin position="563"/>
        <end position="583"/>
    </location>
</feature>
<accession>A0AA38JK22</accession>
<evidence type="ECO:0008006" key="5">
    <source>
        <dbReference type="Google" id="ProtNLM"/>
    </source>
</evidence>
<feature type="coiled-coil region" evidence="1">
    <location>
        <begin position="595"/>
        <end position="639"/>
    </location>
</feature>
<evidence type="ECO:0000313" key="4">
    <source>
        <dbReference type="Proteomes" id="UP001176059"/>
    </source>
</evidence>
<sequence>MYENKHEASSFLTGGLKWYLGQIGLLERPRIALGDPADSSLHKDSGSNDVEPEATTVFDVPLMSSHQHKQLAQNHHNLRNEAGMLDKACTCLNNPRLLEISIVRFTTAVQLVEQGLFPCAPVHPTLAVDIHVLDFVTRLFLRIAPNNTAWADSINEFLSSQGYQLQGQDPLRRRFGNALQWYNSLQDLTANFVDQVLSIARNYEEGGSEVSDTEVKTVEIAKGKEARESSEDDDSDVDSGSDQPAKKQLHIDSDQEMNHPSRPSEYLRGCCPLCFSGPSQSAQDFNAIVCIDACFTQMHNKRSHKDPPRQHPRTVFLPESDVKRWEEIVASLRPPKTVPKTAAGGEAREDGYELSLKVPNSVLDACEASFTAADGSREKASTQFFDSTALMAMLCRHDRVLWLVNMTSPGERQHYALALIDQLFKNLPSGFTVGLLYDISCSIHHSCVKWGFLDAYLSRLTFAISVFHAYGHGWACQCVYHPRKCDGFGLSDGEGCERFWHSISKLIAYLRICGVQYADRLSLLGIGNWLARKWRNTQTRHLEADTQVISSAKQDRYLREQWKSQLSSQTRPLPRQTKNAGRSAVEEAIHLQTVRDTLRDRVSALEDVLSDINSKDYQVAEVEGKLPDLRGKLAQVQAKLIQQEQLLGVVGQQQYRHLATSPFMALQMNAHALKVRLRNRLTSRKFERDRIERSFRRQQYNGNMFLCHFVSKLLRVLCRSETLARQYNILCHKMEELVRLKRAPLNAIAPQPIPLKELFDLDVDDVIWQDVGLDASSDIENPPAWLTDEDVKSGIKGILLRDRCDEELRRLKHECIALYHWLSEEWQVVNACIEAAINLDLVYQLQERRRCLIKLGVTWRNALQGIPQLYNVSDWGLSASELSEAEQDLDEEKLEAVEETEEYIKMEDEFSDFDEDDLDIGLVERIDALEDGELSYGEEDLDDVDNFL</sequence>
<feature type="compositionally biased region" description="Acidic residues" evidence="2">
    <location>
        <begin position="230"/>
        <end position="239"/>
    </location>
</feature>
<name>A0AA38JK22_9AGAR</name>
<reference evidence="3" key="1">
    <citation type="submission" date="2022-08" db="EMBL/GenBank/DDBJ databases">
        <authorList>
            <consortium name="DOE Joint Genome Institute"/>
            <person name="Min B."/>
            <person name="Sierra-Patev S."/>
            <person name="Naranjo-Ortiz M."/>
            <person name="Looney B."/>
            <person name="Konkel Z."/>
            <person name="Slot J.C."/>
            <person name="Sakamoto Y."/>
            <person name="Steenwyk J.L."/>
            <person name="Rokas A."/>
            <person name="Carro J."/>
            <person name="Camarero S."/>
            <person name="Ferreira P."/>
            <person name="Molpeceres G."/>
            <person name="Ruiz-duenas F.J."/>
            <person name="Serrano A."/>
            <person name="Henrissat B."/>
            <person name="Drula E."/>
            <person name="Hughes K.W."/>
            <person name="Mata J.L."/>
            <person name="Ishikawa N.K."/>
            <person name="Vargas-Isla R."/>
            <person name="Ushijima S."/>
            <person name="Smith C.A."/>
            <person name="Ahrendt S."/>
            <person name="Andreopoulos W."/>
            <person name="He G."/>
            <person name="LaButti K."/>
            <person name="Lipzen A."/>
            <person name="Ng V."/>
            <person name="Riley R."/>
            <person name="Sandor L."/>
            <person name="Barry K."/>
            <person name="Martinez A.T."/>
            <person name="Xiao Y."/>
            <person name="Gibbons J.G."/>
            <person name="Terashima K."/>
            <person name="Hibbett D.S."/>
            <person name="Grigoriev I.V."/>
        </authorList>
    </citation>
    <scope>NUCLEOTIDE SEQUENCE</scope>
    <source>
        <strain evidence="3">ET3784</strain>
    </source>
</reference>
<gene>
    <name evidence="3" type="ORF">DFJ43DRAFT_1042009</name>
</gene>
<feature type="compositionally biased region" description="Basic and acidic residues" evidence="2">
    <location>
        <begin position="213"/>
        <end position="229"/>
    </location>
</feature>
<keyword evidence="1" id="KW-0175">Coiled coil</keyword>
<dbReference type="Proteomes" id="UP001176059">
    <property type="component" value="Unassembled WGS sequence"/>
</dbReference>
<dbReference type="AlphaFoldDB" id="A0AA38JK22"/>
<dbReference type="Pfam" id="PF18758">
    <property type="entry name" value="KDZ"/>
    <property type="match status" value="1"/>
</dbReference>
<proteinExistence type="predicted"/>
<feature type="region of interest" description="Disordered" evidence="2">
    <location>
        <begin position="208"/>
        <end position="262"/>
    </location>
</feature>
<feature type="coiled-coil region" evidence="1">
    <location>
        <begin position="879"/>
        <end position="909"/>
    </location>
</feature>
<evidence type="ECO:0000313" key="3">
    <source>
        <dbReference type="EMBL" id="KAJ3722761.1"/>
    </source>
</evidence>
<reference evidence="3" key="2">
    <citation type="journal article" date="2023" name="Proc. Natl. Acad. Sci. U.S.A.">
        <title>A global phylogenomic analysis of the shiitake genus Lentinula.</title>
        <authorList>
            <person name="Sierra-Patev S."/>
            <person name="Min B."/>
            <person name="Naranjo-Ortiz M."/>
            <person name="Looney B."/>
            <person name="Konkel Z."/>
            <person name="Slot J.C."/>
            <person name="Sakamoto Y."/>
            <person name="Steenwyk J.L."/>
            <person name="Rokas A."/>
            <person name="Carro J."/>
            <person name="Camarero S."/>
            <person name="Ferreira P."/>
            <person name="Molpeceres G."/>
            <person name="Ruiz-Duenas F.J."/>
            <person name="Serrano A."/>
            <person name="Henrissat B."/>
            <person name="Drula E."/>
            <person name="Hughes K.W."/>
            <person name="Mata J.L."/>
            <person name="Ishikawa N.K."/>
            <person name="Vargas-Isla R."/>
            <person name="Ushijima S."/>
            <person name="Smith C.A."/>
            <person name="Donoghue J."/>
            <person name="Ahrendt S."/>
            <person name="Andreopoulos W."/>
            <person name="He G."/>
            <person name="LaButti K."/>
            <person name="Lipzen A."/>
            <person name="Ng V."/>
            <person name="Riley R."/>
            <person name="Sandor L."/>
            <person name="Barry K."/>
            <person name="Martinez A.T."/>
            <person name="Xiao Y."/>
            <person name="Gibbons J.G."/>
            <person name="Terashima K."/>
            <person name="Grigoriev I.V."/>
            <person name="Hibbett D."/>
        </authorList>
    </citation>
    <scope>NUCLEOTIDE SEQUENCE</scope>
    <source>
        <strain evidence="3">ET3784</strain>
    </source>
</reference>